<sequence>MSTLNSQLGIHPTTDCHSLVDFVQKLVGGGGRHPQPSIIGRTTARAGALAGGAGLLAATIKHQTAVIPEVVSSSSSISESTQRQTRLRSCKGSEPFKEVRSQGLAQPLSSQPHTPLGALLVLIVSFVQDPSTLGVWHVWLTRNCEDVLTSKL</sequence>
<dbReference type="Proteomes" id="UP000799778">
    <property type="component" value="Unassembled WGS sequence"/>
</dbReference>
<organism evidence="1 2">
    <name type="scientific">Aaosphaeria arxii CBS 175.79</name>
    <dbReference type="NCBI Taxonomy" id="1450172"/>
    <lineage>
        <taxon>Eukaryota</taxon>
        <taxon>Fungi</taxon>
        <taxon>Dikarya</taxon>
        <taxon>Ascomycota</taxon>
        <taxon>Pezizomycotina</taxon>
        <taxon>Dothideomycetes</taxon>
        <taxon>Pleosporomycetidae</taxon>
        <taxon>Pleosporales</taxon>
        <taxon>Pleosporales incertae sedis</taxon>
        <taxon>Aaosphaeria</taxon>
    </lineage>
</organism>
<reference evidence="1" key="1">
    <citation type="journal article" date="2020" name="Stud. Mycol.">
        <title>101 Dothideomycetes genomes: a test case for predicting lifestyles and emergence of pathogens.</title>
        <authorList>
            <person name="Haridas S."/>
            <person name="Albert R."/>
            <person name="Binder M."/>
            <person name="Bloem J."/>
            <person name="Labutti K."/>
            <person name="Salamov A."/>
            <person name="Andreopoulos B."/>
            <person name="Baker S."/>
            <person name="Barry K."/>
            <person name="Bills G."/>
            <person name="Bluhm B."/>
            <person name="Cannon C."/>
            <person name="Castanera R."/>
            <person name="Culley D."/>
            <person name="Daum C."/>
            <person name="Ezra D."/>
            <person name="Gonzalez J."/>
            <person name="Henrissat B."/>
            <person name="Kuo A."/>
            <person name="Liang C."/>
            <person name="Lipzen A."/>
            <person name="Lutzoni F."/>
            <person name="Magnuson J."/>
            <person name="Mondo S."/>
            <person name="Nolan M."/>
            <person name="Ohm R."/>
            <person name="Pangilinan J."/>
            <person name="Park H.-J."/>
            <person name="Ramirez L."/>
            <person name="Alfaro M."/>
            <person name="Sun H."/>
            <person name="Tritt A."/>
            <person name="Yoshinaga Y."/>
            <person name="Zwiers L.-H."/>
            <person name="Turgeon B."/>
            <person name="Goodwin S."/>
            <person name="Spatafora J."/>
            <person name="Crous P."/>
            <person name="Grigoriev I."/>
        </authorList>
    </citation>
    <scope>NUCLEOTIDE SEQUENCE</scope>
    <source>
        <strain evidence="1">CBS 175.79</strain>
    </source>
</reference>
<proteinExistence type="predicted"/>
<name>A0A6A5XGT4_9PLEO</name>
<evidence type="ECO:0000313" key="2">
    <source>
        <dbReference type="Proteomes" id="UP000799778"/>
    </source>
</evidence>
<protein>
    <submittedName>
        <fullName evidence="1">Uncharacterized protein</fullName>
    </submittedName>
</protein>
<dbReference type="RefSeq" id="XP_033380482.1">
    <property type="nucleotide sequence ID" value="XM_033531272.1"/>
</dbReference>
<evidence type="ECO:0000313" key="1">
    <source>
        <dbReference type="EMBL" id="KAF2012143.1"/>
    </source>
</evidence>
<accession>A0A6A5XGT4</accession>
<dbReference type="EMBL" id="ML978073">
    <property type="protein sequence ID" value="KAF2012143.1"/>
    <property type="molecule type" value="Genomic_DNA"/>
</dbReference>
<gene>
    <name evidence="1" type="ORF">BU24DRAFT_453595</name>
</gene>
<dbReference type="GeneID" id="54288669"/>
<keyword evidence="2" id="KW-1185">Reference proteome</keyword>
<dbReference type="AlphaFoldDB" id="A0A6A5XGT4"/>